<gene>
    <name evidence="3" type="ORF">RDI58_029034</name>
</gene>
<feature type="compositionally biased region" description="Basic residues" evidence="1">
    <location>
        <begin position="1"/>
        <end position="12"/>
    </location>
</feature>
<feature type="region of interest" description="Disordered" evidence="1">
    <location>
        <begin position="441"/>
        <end position="460"/>
    </location>
</feature>
<feature type="compositionally biased region" description="Basic and acidic residues" evidence="1">
    <location>
        <begin position="13"/>
        <end position="32"/>
    </location>
</feature>
<keyword evidence="4" id="KW-1185">Reference proteome</keyword>
<dbReference type="Pfam" id="PF13960">
    <property type="entry name" value="DUF4218"/>
    <property type="match status" value="1"/>
</dbReference>
<feature type="domain" description="DUF4218" evidence="2">
    <location>
        <begin position="31"/>
        <end position="68"/>
    </location>
</feature>
<feature type="region of interest" description="Disordered" evidence="1">
    <location>
        <begin position="361"/>
        <end position="386"/>
    </location>
</feature>
<dbReference type="Proteomes" id="UP001371456">
    <property type="component" value="Unassembled WGS sequence"/>
</dbReference>
<protein>
    <recommendedName>
        <fullName evidence="2">DUF4218 domain-containing protein</fullName>
    </recommendedName>
</protein>
<comment type="caution">
    <text evidence="3">The sequence shown here is derived from an EMBL/GenBank/DDBJ whole genome shotgun (WGS) entry which is preliminary data.</text>
</comment>
<evidence type="ECO:0000259" key="2">
    <source>
        <dbReference type="Pfam" id="PF13960"/>
    </source>
</evidence>
<organism evidence="3 4">
    <name type="scientific">Solanum bulbocastanum</name>
    <name type="common">Wild potato</name>
    <dbReference type="NCBI Taxonomy" id="147425"/>
    <lineage>
        <taxon>Eukaryota</taxon>
        <taxon>Viridiplantae</taxon>
        <taxon>Streptophyta</taxon>
        <taxon>Embryophyta</taxon>
        <taxon>Tracheophyta</taxon>
        <taxon>Spermatophyta</taxon>
        <taxon>Magnoliopsida</taxon>
        <taxon>eudicotyledons</taxon>
        <taxon>Gunneridae</taxon>
        <taxon>Pentapetalae</taxon>
        <taxon>asterids</taxon>
        <taxon>lamiids</taxon>
        <taxon>Solanales</taxon>
        <taxon>Solanaceae</taxon>
        <taxon>Solanoideae</taxon>
        <taxon>Solaneae</taxon>
        <taxon>Solanum</taxon>
    </lineage>
</organism>
<evidence type="ECO:0000313" key="4">
    <source>
        <dbReference type="Proteomes" id="UP001371456"/>
    </source>
</evidence>
<feature type="region of interest" description="Disordered" evidence="1">
    <location>
        <begin position="1"/>
        <end position="32"/>
    </location>
</feature>
<name>A0AAN8SXC1_SOLBU</name>
<reference evidence="3 4" key="1">
    <citation type="submission" date="2024-02" db="EMBL/GenBank/DDBJ databases">
        <title>de novo genome assembly of Solanum bulbocastanum strain 11H21.</title>
        <authorList>
            <person name="Hosaka A.J."/>
        </authorList>
    </citation>
    <scope>NUCLEOTIDE SEQUENCE [LARGE SCALE GENOMIC DNA]</scope>
    <source>
        <tissue evidence="3">Young leaves</tissue>
    </source>
</reference>
<accession>A0AAN8SXC1</accession>
<dbReference type="PANTHER" id="PTHR48258">
    <property type="entry name" value="DUF4218 DOMAIN-CONTAINING PROTEIN-RELATED"/>
    <property type="match status" value="1"/>
</dbReference>
<dbReference type="AlphaFoldDB" id="A0AAN8SXC1"/>
<dbReference type="InterPro" id="IPR025452">
    <property type="entry name" value="DUF4218"/>
</dbReference>
<dbReference type="PANTHER" id="PTHR48258:SF11">
    <property type="entry name" value="TDCA1-ORF2 PROTEIN"/>
    <property type="match status" value="1"/>
</dbReference>
<sequence length="460" mass="52111">MGHRRYLSQNHKWRSEKGSFDGTMEKRPPPKVRSEGCIAEGYIANECMTLCSRYLHKVDTRFNCPERNYDGGLKQSNGGLSIFSQLVKTLGAKNPCELEAYELEQAHIYILKNCDEVLPYLKEFAQSHENARHLSDAEWSRQFIEWFKDRIMEDLLSLSRGPTKYSTHSNGYVVNGYRFHVEDYDNKLGTQNCGVVVLGENDEDSENLDYYGVLTYVIELQFVMDRRVILFRCNWFDVFKMKSLKTENEVDSNMKSTIRYTFVAPGAIGKGRGRGLKSLGEKGSFPSKSLLPQLSDLVKKYIKELGTSSTGNGQGLKNSTMSTSQGIRMMHKNSMAPEKENMQINTASPTTNQVKKYTQEVETSATGKGLEKRTRSLSSSLGSDEHEVGSFNKSVVFDNRHIQTPSKCTKLSSNMSSTQEMQKIKKLVLEKENMQTSVSLPPSVDQVMNHSQTTEKGMIF</sequence>
<proteinExistence type="predicted"/>
<evidence type="ECO:0000313" key="3">
    <source>
        <dbReference type="EMBL" id="KAK6773796.1"/>
    </source>
</evidence>
<dbReference type="EMBL" id="JBANQN010000012">
    <property type="protein sequence ID" value="KAK6773796.1"/>
    <property type="molecule type" value="Genomic_DNA"/>
</dbReference>
<evidence type="ECO:0000256" key="1">
    <source>
        <dbReference type="SAM" id="MobiDB-lite"/>
    </source>
</evidence>